<dbReference type="SUPFAM" id="SSF56003">
    <property type="entry name" value="Molybdenum cofactor-binding domain"/>
    <property type="match status" value="1"/>
</dbReference>
<dbReference type="Gene3D" id="3.30.365.10">
    <property type="entry name" value="Aldehyde oxidase/xanthine dehydrogenase, molybdopterin binding domain"/>
    <property type="match status" value="4"/>
</dbReference>
<organism evidence="4 5">
    <name type="scientific">Enterocloster bolteae</name>
    <dbReference type="NCBI Taxonomy" id="208479"/>
    <lineage>
        <taxon>Bacteria</taxon>
        <taxon>Bacillati</taxon>
        <taxon>Bacillota</taxon>
        <taxon>Clostridia</taxon>
        <taxon>Lachnospirales</taxon>
        <taxon>Lachnospiraceae</taxon>
        <taxon>Enterocloster</taxon>
    </lineage>
</organism>
<comment type="caution">
    <text evidence="4">The sequence shown here is derived from an EMBL/GenBank/DDBJ whole genome shotgun (WGS) entry which is preliminary data.</text>
</comment>
<gene>
    <name evidence="4" type="ORF">DWW02_11015</name>
</gene>
<reference evidence="4 5" key="1">
    <citation type="submission" date="2018-08" db="EMBL/GenBank/DDBJ databases">
        <title>A genome reference for cultivated species of the human gut microbiota.</title>
        <authorList>
            <person name="Zou Y."/>
            <person name="Xue W."/>
            <person name="Luo G."/>
        </authorList>
    </citation>
    <scope>NUCLEOTIDE SEQUENCE [LARGE SCALE GENOMIC DNA]</scope>
    <source>
        <strain evidence="4 5">AF14-18</strain>
    </source>
</reference>
<protein>
    <submittedName>
        <fullName evidence="4">Xanthine dehydrogenase</fullName>
    </submittedName>
</protein>
<dbReference type="InterPro" id="IPR037165">
    <property type="entry name" value="AldOxase/xan_DH_Mopterin-bd_sf"/>
</dbReference>
<evidence type="ECO:0000259" key="3">
    <source>
        <dbReference type="SMART" id="SM01008"/>
    </source>
</evidence>
<evidence type="ECO:0000313" key="4">
    <source>
        <dbReference type="EMBL" id="RGV75913.1"/>
    </source>
</evidence>
<sequence length="756" mass="82505">MSCEIPKNGMIGKSVPVRDAAMKVTGQMRYVADMKLPGMLYAKILFSPVPHARIKSIDTTQAQALEGVHAVVCYKDSPKNRYNGNGEDKDINPSELVFDQTVRFVGDKVAAVAADTEEIARKALSLISVEYEELPFYLDPEEAMKEDAYPIHQGGNIIMESNNSGGDVDGAIRDADHVFRHRYEMPAVNHCSLETHVSIAEYDAGGKLTVWTPTQDAFGQRINLQRIFELPMSKIRVISPVMGGGFGGKIDLVTEPVTALLAIKTGRPVKMVYNRTEEFCCTRTRHAAKVDLTMAVKKDGTITAADETMILNAGAHTSATMSVCWAAGGKFYKLLKTRNMRCRGIPVYTNTPVASAMRGFGSPQQFFPVSSMMNEIAQSLRLDPSDVFLKNLADPFEAACNDGESFGNFRLKDCVVRGRELIDWYEAKKQMEASRKEKGRYLIGVGMACGSHGTSMFPFMPDITGITIKMNEDGTIVFTTGTSDMGNGSVTTQCMLISEVLGIPLDHIAYIKTDTDAAMSDLGAYASRGTYTSGHAAVKTAQIMRDKIAVLAAELLDTTTDNLDFHDDAVWCVDIHRKFVSMKEIAVHAREKHQEDLSCSYMFHSEAGPMSSGAHFAKVQVDTVTGGIKVLEYAAVHDVGRVVNPMGITGQLEGGISMGLGYALCEEMKLDSTGRNQTSSFKKYHILNVKEMPKLSVDFLDSEEETGPYGAKSIGECAVVPVAPAIANAVSNAVGRQFYKLPIRPEDVLEALSLAK</sequence>
<dbReference type="PANTHER" id="PTHR11908:SF132">
    <property type="entry name" value="ALDEHYDE OXIDASE 1-RELATED"/>
    <property type="match status" value="1"/>
</dbReference>
<evidence type="ECO:0000313" key="5">
    <source>
        <dbReference type="Proteomes" id="UP000284543"/>
    </source>
</evidence>
<dbReference type="Proteomes" id="UP000284543">
    <property type="component" value="Unassembled WGS sequence"/>
</dbReference>
<feature type="domain" description="Aldehyde oxidase/xanthine dehydrogenase a/b hammerhead" evidence="3">
    <location>
        <begin position="25"/>
        <end position="135"/>
    </location>
</feature>
<dbReference type="Pfam" id="PF02738">
    <property type="entry name" value="MoCoBD_1"/>
    <property type="match status" value="1"/>
</dbReference>
<keyword evidence="1" id="KW-0500">Molybdenum</keyword>
<dbReference type="InterPro" id="IPR046867">
    <property type="entry name" value="AldOxase/xan_DH_MoCoBD2"/>
</dbReference>
<dbReference type="InterPro" id="IPR000674">
    <property type="entry name" value="Ald_Oxase/Xan_DH_a/b"/>
</dbReference>
<dbReference type="GO" id="GO:0016491">
    <property type="term" value="F:oxidoreductase activity"/>
    <property type="evidence" value="ECO:0007669"/>
    <property type="project" value="UniProtKB-KW"/>
</dbReference>
<dbReference type="InterPro" id="IPR008274">
    <property type="entry name" value="AldOxase/xan_DH_MoCoBD1"/>
</dbReference>
<evidence type="ECO:0000256" key="2">
    <source>
        <dbReference type="ARBA" id="ARBA00023002"/>
    </source>
</evidence>
<evidence type="ECO:0000256" key="1">
    <source>
        <dbReference type="ARBA" id="ARBA00022505"/>
    </source>
</evidence>
<dbReference type="Pfam" id="PF01315">
    <property type="entry name" value="Ald_Xan_dh_C"/>
    <property type="match status" value="1"/>
</dbReference>
<proteinExistence type="predicted"/>
<dbReference type="SMART" id="SM01008">
    <property type="entry name" value="Ald_Xan_dh_C"/>
    <property type="match status" value="1"/>
</dbReference>
<dbReference type="InterPro" id="IPR016208">
    <property type="entry name" value="Ald_Oxase/xanthine_DH-like"/>
</dbReference>
<keyword evidence="2" id="KW-0560">Oxidoreductase</keyword>
<dbReference type="Pfam" id="PF20256">
    <property type="entry name" value="MoCoBD_2"/>
    <property type="match status" value="1"/>
</dbReference>
<dbReference type="EMBL" id="QRZM01000004">
    <property type="protein sequence ID" value="RGV75913.1"/>
    <property type="molecule type" value="Genomic_DNA"/>
</dbReference>
<dbReference type="InterPro" id="IPR036856">
    <property type="entry name" value="Ald_Oxase/Xan_DH_a/b_sf"/>
</dbReference>
<accession>A0A412Z7D5</accession>
<dbReference type="SUPFAM" id="SSF54665">
    <property type="entry name" value="CO dehydrogenase molybdoprotein N-domain-like"/>
    <property type="match status" value="1"/>
</dbReference>
<dbReference type="AlphaFoldDB" id="A0A412Z7D5"/>
<dbReference type="RefSeq" id="WP_118018590.1">
    <property type="nucleotide sequence ID" value="NZ_CAUHGS010000003.1"/>
</dbReference>
<dbReference type="PANTHER" id="PTHR11908">
    <property type="entry name" value="XANTHINE DEHYDROGENASE"/>
    <property type="match status" value="1"/>
</dbReference>
<name>A0A412Z7D5_9FIRM</name>
<dbReference type="GO" id="GO:0005506">
    <property type="term" value="F:iron ion binding"/>
    <property type="evidence" value="ECO:0007669"/>
    <property type="project" value="InterPro"/>
</dbReference>
<dbReference type="Gene3D" id="3.90.1170.50">
    <property type="entry name" value="Aldehyde oxidase/xanthine dehydrogenase, a/b hammerhead"/>
    <property type="match status" value="1"/>
</dbReference>